<protein>
    <submittedName>
        <fullName evidence="3">Uncharacterized protein</fullName>
    </submittedName>
</protein>
<dbReference type="OrthoDB" id="10639985at2759"/>
<dbReference type="Proteomes" id="UP000245768">
    <property type="component" value="Unassembled WGS sequence"/>
</dbReference>
<gene>
    <name evidence="3" type="ORF">FA10DRAFT_261302</name>
</gene>
<dbReference type="InParanoid" id="A0A316YIY2"/>
<evidence type="ECO:0000313" key="4">
    <source>
        <dbReference type="Proteomes" id="UP000245768"/>
    </source>
</evidence>
<feature type="signal peptide" evidence="2">
    <location>
        <begin position="1"/>
        <end position="17"/>
    </location>
</feature>
<organism evidence="3 4">
    <name type="scientific">Acaromyces ingoldii</name>
    <dbReference type="NCBI Taxonomy" id="215250"/>
    <lineage>
        <taxon>Eukaryota</taxon>
        <taxon>Fungi</taxon>
        <taxon>Dikarya</taxon>
        <taxon>Basidiomycota</taxon>
        <taxon>Ustilaginomycotina</taxon>
        <taxon>Exobasidiomycetes</taxon>
        <taxon>Exobasidiales</taxon>
        <taxon>Cryptobasidiaceae</taxon>
        <taxon>Acaromyces</taxon>
    </lineage>
</organism>
<sequence length="196" mass="21337">MYGYLLFYYLIAAGSWAYDFENQSSGHAILYNISSLGQTPRNVDEPTKVHYEQKIDIKEPTDNRRGSVLTLMNGNIHSIGNVGGVSALGWSGTRYNETVGQPATENHGLSGVWLAFTSSQAIAGGYSLTSKGLTTSNNVNVGNVTLRSNFTLALPEQEQGEETGRHHGKTRSASQLSWGGKEQQSSLSMSHQMYKA</sequence>
<feature type="chain" id="PRO_5016432776" evidence="2">
    <location>
        <begin position="18"/>
        <end position="196"/>
    </location>
</feature>
<dbReference type="GeneID" id="37041985"/>
<feature type="compositionally biased region" description="Polar residues" evidence="1">
    <location>
        <begin position="171"/>
        <end position="196"/>
    </location>
</feature>
<reference evidence="3 4" key="1">
    <citation type="journal article" date="2018" name="Mol. Biol. Evol.">
        <title>Broad Genomic Sampling Reveals a Smut Pathogenic Ancestry of the Fungal Clade Ustilaginomycotina.</title>
        <authorList>
            <person name="Kijpornyongpan T."/>
            <person name="Mondo S.J."/>
            <person name="Barry K."/>
            <person name="Sandor L."/>
            <person name="Lee J."/>
            <person name="Lipzen A."/>
            <person name="Pangilinan J."/>
            <person name="LaButti K."/>
            <person name="Hainaut M."/>
            <person name="Henrissat B."/>
            <person name="Grigoriev I.V."/>
            <person name="Spatafora J.W."/>
            <person name="Aime M.C."/>
        </authorList>
    </citation>
    <scope>NUCLEOTIDE SEQUENCE [LARGE SCALE GENOMIC DNA]</scope>
    <source>
        <strain evidence="3 4">MCA 4198</strain>
    </source>
</reference>
<proteinExistence type="predicted"/>
<dbReference type="EMBL" id="KZ819637">
    <property type="protein sequence ID" value="PWN89500.1"/>
    <property type="molecule type" value="Genomic_DNA"/>
</dbReference>
<keyword evidence="2" id="KW-0732">Signal</keyword>
<accession>A0A316YIY2</accession>
<dbReference type="RefSeq" id="XP_025376698.1">
    <property type="nucleotide sequence ID" value="XM_025520069.1"/>
</dbReference>
<dbReference type="AlphaFoldDB" id="A0A316YIY2"/>
<evidence type="ECO:0000313" key="3">
    <source>
        <dbReference type="EMBL" id="PWN89500.1"/>
    </source>
</evidence>
<evidence type="ECO:0000256" key="2">
    <source>
        <dbReference type="SAM" id="SignalP"/>
    </source>
</evidence>
<feature type="region of interest" description="Disordered" evidence="1">
    <location>
        <begin position="157"/>
        <end position="196"/>
    </location>
</feature>
<keyword evidence="4" id="KW-1185">Reference proteome</keyword>
<name>A0A316YIY2_9BASI</name>
<evidence type="ECO:0000256" key="1">
    <source>
        <dbReference type="SAM" id="MobiDB-lite"/>
    </source>
</evidence>